<feature type="signal peptide" evidence="1">
    <location>
        <begin position="1"/>
        <end position="25"/>
    </location>
</feature>
<dbReference type="EMBL" id="FNIC01000005">
    <property type="protein sequence ID" value="SDN98074.1"/>
    <property type="molecule type" value="Genomic_DNA"/>
</dbReference>
<dbReference type="PROSITE" id="PS51257">
    <property type="entry name" value="PROKAR_LIPOPROTEIN"/>
    <property type="match status" value="1"/>
</dbReference>
<sequence>MKTLPRATAPFVAVIALAASLSACSGDGDDDDQDATPDATSQTCRLAAVAHAALDGPRDGVARGQFTTGGLAAYDTAMGRLAEAVASEGEIDAEVTQAVLGLMGAYSRTRSFAEENALATSYQSITAKALPAAEVRLYGELVAVCPALNDTDDES</sequence>
<dbReference type="STRING" id="1005944.SAMN05192576_3142"/>
<name>A0A1H0FU18_9ACTN</name>
<keyword evidence="3" id="KW-1185">Reference proteome</keyword>
<accession>A0A1H0FU18</accession>
<evidence type="ECO:0000313" key="2">
    <source>
        <dbReference type="EMBL" id="SDN98074.1"/>
    </source>
</evidence>
<organism evidence="2 3">
    <name type="scientific">Nocardioides szechwanensis</name>
    <dbReference type="NCBI Taxonomy" id="1005944"/>
    <lineage>
        <taxon>Bacteria</taxon>
        <taxon>Bacillati</taxon>
        <taxon>Actinomycetota</taxon>
        <taxon>Actinomycetes</taxon>
        <taxon>Propionibacteriales</taxon>
        <taxon>Nocardioidaceae</taxon>
        <taxon>Nocardioides</taxon>
    </lineage>
</organism>
<keyword evidence="1" id="KW-0732">Signal</keyword>
<dbReference type="RefSeq" id="WP_091025744.1">
    <property type="nucleotide sequence ID" value="NZ_BKAE01000020.1"/>
</dbReference>
<reference evidence="2 3" key="1">
    <citation type="submission" date="2016-10" db="EMBL/GenBank/DDBJ databases">
        <authorList>
            <person name="de Groot N.N."/>
        </authorList>
    </citation>
    <scope>NUCLEOTIDE SEQUENCE [LARGE SCALE GENOMIC DNA]</scope>
    <source>
        <strain evidence="2 3">CGMCC 1.11147</strain>
    </source>
</reference>
<evidence type="ECO:0008006" key="4">
    <source>
        <dbReference type="Google" id="ProtNLM"/>
    </source>
</evidence>
<proteinExistence type="predicted"/>
<dbReference type="AlphaFoldDB" id="A0A1H0FU18"/>
<protein>
    <recommendedName>
        <fullName evidence="4">Lipoprotein</fullName>
    </recommendedName>
</protein>
<feature type="chain" id="PRO_5039339056" description="Lipoprotein" evidence="1">
    <location>
        <begin position="26"/>
        <end position="155"/>
    </location>
</feature>
<gene>
    <name evidence="2" type="ORF">SAMN05192576_3142</name>
</gene>
<evidence type="ECO:0000256" key="1">
    <source>
        <dbReference type="SAM" id="SignalP"/>
    </source>
</evidence>
<evidence type="ECO:0000313" key="3">
    <source>
        <dbReference type="Proteomes" id="UP000199004"/>
    </source>
</evidence>
<dbReference type="Proteomes" id="UP000199004">
    <property type="component" value="Unassembled WGS sequence"/>
</dbReference>